<keyword evidence="9" id="KW-1185">Reference proteome</keyword>
<evidence type="ECO:0000256" key="7">
    <source>
        <dbReference type="SAM" id="SignalP"/>
    </source>
</evidence>
<evidence type="ECO:0000256" key="4">
    <source>
        <dbReference type="ARBA" id="ARBA00023157"/>
    </source>
</evidence>
<feature type="region of interest" description="Disordered" evidence="6">
    <location>
        <begin position="496"/>
        <end position="519"/>
    </location>
</feature>
<feature type="compositionally biased region" description="Basic residues" evidence="6">
    <location>
        <begin position="354"/>
        <end position="367"/>
    </location>
</feature>
<keyword evidence="1 5" id="KW-0645">Protease</keyword>
<organism evidence="9 10">
    <name type="scientific">Sitophilus oryzae</name>
    <name type="common">Rice weevil</name>
    <name type="synonym">Curculio oryzae</name>
    <dbReference type="NCBI Taxonomy" id="7048"/>
    <lineage>
        <taxon>Eukaryota</taxon>
        <taxon>Metazoa</taxon>
        <taxon>Ecdysozoa</taxon>
        <taxon>Arthropoda</taxon>
        <taxon>Hexapoda</taxon>
        <taxon>Insecta</taxon>
        <taxon>Pterygota</taxon>
        <taxon>Neoptera</taxon>
        <taxon>Endopterygota</taxon>
        <taxon>Coleoptera</taxon>
        <taxon>Polyphaga</taxon>
        <taxon>Cucujiformia</taxon>
        <taxon>Curculionidae</taxon>
        <taxon>Dryophthorinae</taxon>
        <taxon>Sitophilus</taxon>
    </lineage>
</organism>
<evidence type="ECO:0000259" key="8">
    <source>
        <dbReference type="PROSITE" id="PS50240"/>
    </source>
</evidence>
<dbReference type="PANTHER" id="PTHR24253">
    <property type="entry name" value="TRANSMEMBRANE PROTEASE SERINE"/>
    <property type="match status" value="1"/>
</dbReference>
<dbReference type="GeneID" id="115884917"/>
<dbReference type="InterPro" id="IPR009003">
    <property type="entry name" value="Peptidase_S1_PA"/>
</dbReference>
<dbReference type="InterPro" id="IPR043504">
    <property type="entry name" value="Peptidase_S1_PA_chymotrypsin"/>
</dbReference>
<feature type="compositionally biased region" description="Low complexity" evidence="6">
    <location>
        <begin position="376"/>
        <end position="392"/>
    </location>
</feature>
<dbReference type="InterPro" id="IPR033116">
    <property type="entry name" value="TRYPSIN_SER"/>
</dbReference>
<keyword evidence="3 5" id="KW-0720">Serine protease</keyword>
<evidence type="ECO:0000313" key="9">
    <source>
        <dbReference type="Proteomes" id="UP000504635"/>
    </source>
</evidence>
<accession>A0A6J2Y7B1</accession>
<feature type="signal peptide" evidence="7">
    <location>
        <begin position="1"/>
        <end position="21"/>
    </location>
</feature>
<dbReference type="PRINTS" id="PR00722">
    <property type="entry name" value="CHYMOTRYPSIN"/>
</dbReference>
<dbReference type="OrthoDB" id="93664at2759"/>
<feature type="region of interest" description="Disordered" evidence="6">
    <location>
        <begin position="288"/>
        <end position="404"/>
    </location>
</feature>
<sequence>MEKFNGYLLMGLLGCVVACCAWENGIGRSGISSTGEERKLFGGYRITPKHCKATKASTTPSDAQNICMFHDECVTRKGQVVGACMDGFLFGACCQLPKDTMVGEYLDQSLPIVTSVDNSLSTKVSATTHRTTPVFADIPSNSVSQIAASLLTGNSPPFSGNAGQNILPTGDENSVVEISGTPNWSTTGVTHPHGVETIINNEDNEIKPIFFSPTKKPMSNIKKTTMYSEPTTTRYADTYPPPILQISVSNAPVGYTPIPTIQKPIFRPKPPKPTDQNYVLVPTITHDTAKPSTLNDDDNFVKIQSSNNHTSSTAEPLMTFSYVSSSSPSSNQPPATSRKPPSTSYIFSSTIPPKRTHPTSTKKKKPSKTTIINKLSSTSSKPPSTSYVYSSTFKPTKASKPQSSSYVYSSTFRPTTLAHSTWANSQDAFPGSSSTPSYVYGSGSTRPATISSSIAGPGFTVTSQPLGQYSSYPSPAPTVIVLNSEPEENEDGYVVESSSSSIPTSTTPKPAQFGNLPQRKPVNHVTINNHVTQNIYSTERPLISSSISTSPNTPSPTVIITPKPSISSTYAPAAVPEDGDSVVVTSANDLINFPPDRNPNISHPGLNEFDITTPGFIEDEAMKEKVESFVNQIIYGLQGPFSDLKEIINVKNTTSLSSNSVTTKRPVKKPVTTTKKPVVRPNTLKTTTKRPATTRRTTTSAAPTKRQTTTTKRPVTTKKSQTTTQNLIETVTDFDVNYRDVCGIRPLIRSGRIVGGKGATFGEFPWQVLVRESTWLGLFTKNKCGGVLISDKYVMTAAHCQPAIFASLIAVFGEFDISGDLESKKPVSKNVKRVIVHRKYDPDTFENDLALLELESPVKFDAHIIPICLPRDNEDFTGRMATVTGWGRLRYGGAVPSVLQEVQVPIMENHICQDMYRTAGHSKVIQESFLCAGYTTGEKDSCEGDSGGPLVLQRPDTRYELAGTVSHGIKCAAPYLPGVYMRTTFFKPWITSITGIQ</sequence>
<dbReference type="GO" id="GO:0006508">
    <property type="term" value="P:proteolysis"/>
    <property type="evidence" value="ECO:0007669"/>
    <property type="project" value="UniProtKB-KW"/>
</dbReference>
<evidence type="ECO:0000256" key="6">
    <source>
        <dbReference type="SAM" id="MobiDB-lite"/>
    </source>
</evidence>
<evidence type="ECO:0000256" key="5">
    <source>
        <dbReference type="RuleBase" id="RU363034"/>
    </source>
</evidence>
<dbReference type="FunFam" id="2.40.10.10:FF:000006">
    <property type="entry name" value="Serine proteinase stubble"/>
    <property type="match status" value="1"/>
</dbReference>
<feature type="compositionally biased region" description="Low complexity" evidence="6">
    <location>
        <begin position="683"/>
        <end position="720"/>
    </location>
</feature>
<dbReference type="SMART" id="SM00020">
    <property type="entry name" value="Tryp_SPc"/>
    <property type="match status" value="1"/>
</dbReference>
<keyword evidence="4" id="KW-1015">Disulfide bond</keyword>
<dbReference type="SUPFAM" id="SSF50494">
    <property type="entry name" value="Trypsin-like serine proteases"/>
    <property type="match status" value="1"/>
</dbReference>
<dbReference type="FunCoup" id="A0A6J2Y7B1">
    <property type="interactions" value="14"/>
</dbReference>
<dbReference type="InterPro" id="IPR001254">
    <property type="entry name" value="Trypsin_dom"/>
</dbReference>
<dbReference type="KEGG" id="soy:115884917"/>
<dbReference type="CDD" id="cd00190">
    <property type="entry name" value="Tryp_SPc"/>
    <property type="match status" value="1"/>
</dbReference>
<feature type="compositionally biased region" description="Polar residues" evidence="6">
    <location>
        <begin position="302"/>
        <end position="314"/>
    </location>
</feature>
<evidence type="ECO:0000256" key="2">
    <source>
        <dbReference type="ARBA" id="ARBA00022801"/>
    </source>
</evidence>
<dbReference type="PROSITE" id="PS00135">
    <property type="entry name" value="TRYPSIN_SER"/>
    <property type="match status" value="1"/>
</dbReference>
<evidence type="ECO:0000313" key="10">
    <source>
        <dbReference type="RefSeq" id="XP_030759502.1"/>
    </source>
</evidence>
<feature type="chain" id="PRO_5026734774" evidence="7">
    <location>
        <begin position="22"/>
        <end position="997"/>
    </location>
</feature>
<dbReference type="PROSITE" id="PS50240">
    <property type="entry name" value="TRYPSIN_DOM"/>
    <property type="match status" value="1"/>
</dbReference>
<dbReference type="Pfam" id="PF00089">
    <property type="entry name" value="Trypsin"/>
    <property type="match status" value="1"/>
</dbReference>
<feature type="region of interest" description="Disordered" evidence="6">
    <location>
        <begin position="683"/>
        <end position="721"/>
    </location>
</feature>
<dbReference type="InParanoid" id="A0A6J2Y7B1"/>
<dbReference type="PANTHER" id="PTHR24253:SF145">
    <property type="entry name" value="SERINE PROTEASE FILZIG"/>
    <property type="match status" value="1"/>
</dbReference>
<keyword evidence="7" id="KW-0732">Signal</keyword>
<gene>
    <name evidence="10" type="primary">LOC115884917</name>
</gene>
<dbReference type="AlphaFoldDB" id="A0A6J2Y7B1"/>
<dbReference type="CTD" id="35902"/>
<feature type="domain" description="Peptidase S1" evidence="8">
    <location>
        <begin position="753"/>
        <end position="995"/>
    </location>
</feature>
<dbReference type="Proteomes" id="UP000504635">
    <property type="component" value="Unplaced"/>
</dbReference>
<dbReference type="InterPro" id="IPR001314">
    <property type="entry name" value="Peptidase_S1A"/>
</dbReference>
<feature type="compositionally biased region" description="Low complexity" evidence="6">
    <location>
        <begin position="321"/>
        <end position="337"/>
    </location>
</feature>
<proteinExistence type="predicted"/>
<dbReference type="InterPro" id="IPR018114">
    <property type="entry name" value="TRYPSIN_HIS"/>
</dbReference>
<dbReference type="Gene3D" id="2.40.10.10">
    <property type="entry name" value="Trypsin-like serine proteases"/>
    <property type="match status" value="1"/>
</dbReference>
<name>A0A6J2Y7B1_SITOR</name>
<dbReference type="RefSeq" id="XP_030759502.1">
    <property type="nucleotide sequence ID" value="XM_030903642.1"/>
</dbReference>
<dbReference type="PROSITE" id="PS51257">
    <property type="entry name" value="PROKAR_LIPOPROTEIN"/>
    <property type="match status" value="1"/>
</dbReference>
<protein>
    <submittedName>
        <fullName evidence="10">Serine protease lint</fullName>
    </submittedName>
</protein>
<dbReference type="PROSITE" id="PS00134">
    <property type="entry name" value="TRYPSIN_HIS"/>
    <property type="match status" value="1"/>
</dbReference>
<dbReference type="GO" id="GO:0004252">
    <property type="term" value="F:serine-type endopeptidase activity"/>
    <property type="evidence" value="ECO:0007669"/>
    <property type="project" value="InterPro"/>
</dbReference>
<feature type="compositionally biased region" description="Polar residues" evidence="6">
    <location>
        <begin position="339"/>
        <end position="351"/>
    </location>
</feature>
<feature type="compositionally biased region" description="Low complexity" evidence="6">
    <location>
        <begin position="497"/>
        <end position="510"/>
    </location>
</feature>
<keyword evidence="2 5" id="KW-0378">Hydrolase</keyword>
<evidence type="ECO:0000256" key="3">
    <source>
        <dbReference type="ARBA" id="ARBA00022825"/>
    </source>
</evidence>
<evidence type="ECO:0000256" key="1">
    <source>
        <dbReference type="ARBA" id="ARBA00022670"/>
    </source>
</evidence>
<reference evidence="10" key="1">
    <citation type="submission" date="2025-08" db="UniProtKB">
        <authorList>
            <consortium name="RefSeq"/>
        </authorList>
    </citation>
    <scope>IDENTIFICATION</scope>
    <source>
        <tissue evidence="10">Gonads</tissue>
    </source>
</reference>